<dbReference type="InterPro" id="IPR029068">
    <property type="entry name" value="Glyas_Bleomycin-R_OHBP_Dase"/>
</dbReference>
<evidence type="ECO:0000256" key="1">
    <source>
        <dbReference type="ARBA" id="ARBA00022723"/>
    </source>
</evidence>
<reference evidence="3 4" key="1">
    <citation type="journal article" date="2019" name="Int. J. Syst. Evol. Microbiol.">
        <title>The Global Catalogue of Microorganisms (GCM) 10K type strain sequencing project: providing services to taxonomists for standard genome sequencing and annotation.</title>
        <authorList>
            <consortium name="The Broad Institute Genomics Platform"/>
            <consortium name="The Broad Institute Genome Sequencing Center for Infectious Disease"/>
            <person name="Wu L."/>
            <person name="Ma J."/>
        </authorList>
    </citation>
    <scope>NUCLEOTIDE SEQUENCE [LARGE SCALE GENOMIC DNA]</scope>
    <source>
        <strain evidence="3 4">JCM 14545</strain>
    </source>
</reference>
<dbReference type="InterPro" id="IPR051785">
    <property type="entry name" value="MMCE/EMCE_epimerase"/>
</dbReference>
<dbReference type="Proteomes" id="UP001501116">
    <property type="component" value="Unassembled WGS sequence"/>
</dbReference>
<comment type="caution">
    <text evidence="3">The sequence shown here is derived from an EMBL/GenBank/DDBJ whole genome shotgun (WGS) entry which is preliminary data.</text>
</comment>
<accession>A0ABN2SQ06</accession>
<organism evidence="3 4">
    <name type="scientific">Amycolatopsis minnesotensis</name>
    <dbReference type="NCBI Taxonomy" id="337894"/>
    <lineage>
        <taxon>Bacteria</taxon>
        <taxon>Bacillati</taxon>
        <taxon>Actinomycetota</taxon>
        <taxon>Actinomycetes</taxon>
        <taxon>Pseudonocardiales</taxon>
        <taxon>Pseudonocardiaceae</taxon>
        <taxon>Amycolatopsis</taxon>
    </lineage>
</organism>
<dbReference type="RefSeq" id="WP_344431009.1">
    <property type="nucleotide sequence ID" value="NZ_BAAANN010000055.1"/>
</dbReference>
<feature type="domain" description="VOC" evidence="2">
    <location>
        <begin position="5"/>
        <end position="142"/>
    </location>
</feature>
<dbReference type="SUPFAM" id="SSF54593">
    <property type="entry name" value="Glyoxalase/Bleomycin resistance protein/Dihydroxybiphenyl dioxygenase"/>
    <property type="match status" value="1"/>
</dbReference>
<sequence length="144" mass="15653">MAIQRMDNVLVVVEDLDTAVAFFQELGMELEGRTVVEGSWVERTIGLDGVRADIAMLKTPDGHGKVELTRFHTPAATGAGPKPVNTLGIGRLMFVVDDIEDVVARLRAHGGELVGEVVRYLDFCRLCYVRGPEGVMVGLTEELG</sequence>
<dbReference type="EMBL" id="BAAANN010000055">
    <property type="protein sequence ID" value="GAA1990382.1"/>
    <property type="molecule type" value="Genomic_DNA"/>
</dbReference>
<dbReference type="CDD" id="cd08353">
    <property type="entry name" value="VOC_like"/>
    <property type="match status" value="1"/>
</dbReference>
<dbReference type="PROSITE" id="PS51819">
    <property type="entry name" value="VOC"/>
    <property type="match status" value="1"/>
</dbReference>
<dbReference type="InterPro" id="IPR004360">
    <property type="entry name" value="Glyas_Fos-R_dOase_dom"/>
</dbReference>
<evidence type="ECO:0000259" key="2">
    <source>
        <dbReference type="PROSITE" id="PS51819"/>
    </source>
</evidence>
<evidence type="ECO:0000313" key="4">
    <source>
        <dbReference type="Proteomes" id="UP001501116"/>
    </source>
</evidence>
<name>A0ABN2SQ06_9PSEU</name>
<dbReference type="InterPro" id="IPR037523">
    <property type="entry name" value="VOC_core"/>
</dbReference>
<dbReference type="PANTHER" id="PTHR43048">
    <property type="entry name" value="METHYLMALONYL-COA EPIMERASE"/>
    <property type="match status" value="1"/>
</dbReference>
<keyword evidence="1" id="KW-0479">Metal-binding</keyword>
<evidence type="ECO:0000313" key="3">
    <source>
        <dbReference type="EMBL" id="GAA1990382.1"/>
    </source>
</evidence>
<gene>
    <name evidence="3" type="ORF">GCM10009754_80930</name>
</gene>
<proteinExistence type="predicted"/>
<dbReference type="PANTHER" id="PTHR43048:SF5">
    <property type="entry name" value="BLR5325 PROTEIN"/>
    <property type="match status" value="1"/>
</dbReference>
<dbReference type="Gene3D" id="3.10.180.10">
    <property type="entry name" value="2,3-Dihydroxybiphenyl 1,2-Dioxygenase, domain 1"/>
    <property type="match status" value="1"/>
</dbReference>
<keyword evidence="4" id="KW-1185">Reference proteome</keyword>
<protein>
    <submittedName>
        <fullName evidence="3">VOC family protein</fullName>
    </submittedName>
</protein>
<dbReference type="Pfam" id="PF00903">
    <property type="entry name" value="Glyoxalase"/>
    <property type="match status" value="1"/>
</dbReference>